<comment type="similarity">
    <text evidence="2 6">Belongs to the transposase mutator family.</text>
</comment>
<dbReference type="Pfam" id="PF00872">
    <property type="entry name" value="Transposase_mut"/>
    <property type="match status" value="1"/>
</dbReference>
<evidence type="ECO:0000256" key="6">
    <source>
        <dbReference type="RuleBase" id="RU365089"/>
    </source>
</evidence>
<evidence type="ECO:0000256" key="2">
    <source>
        <dbReference type="ARBA" id="ARBA00010961"/>
    </source>
</evidence>
<dbReference type="InterPro" id="IPR001207">
    <property type="entry name" value="Transposase_mutator"/>
</dbReference>
<reference evidence="7 8" key="1">
    <citation type="submission" date="2018-09" db="EMBL/GenBank/DDBJ databases">
        <title>Whole genome based analysis of evolution and adaptive divergence in Indian and Brazilian strains of Azospirillum brasilense.</title>
        <authorList>
            <person name="Singh C."/>
            <person name="Tripathi A.K."/>
        </authorList>
    </citation>
    <scope>NUCLEOTIDE SEQUENCE [LARGE SCALE GENOMIC DNA]</scope>
    <source>
        <strain evidence="7 8">MTCC4038</strain>
        <plasmid evidence="7 8">p1</plasmid>
    </source>
</reference>
<gene>
    <name evidence="7" type="ORF">D3868_18840</name>
</gene>
<sequence>MAIGNGFGRLAPVRLALQMPKLRKGACFPGSLEHRFTAEKALAAVIHEAGVQGVSTRSADELVEAMGTAGISKSQVSRLCEDIDERVGTILNRPLEGDWPLYGSMRFT</sequence>
<dbReference type="GO" id="GO:0004803">
    <property type="term" value="F:transposase activity"/>
    <property type="evidence" value="ECO:0007669"/>
    <property type="project" value="UniProtKB-UniRule"/>
</dbReference>
<evidence type="ECO:0000256" key="3">
    <source>
        <dbReference type="ARBA" id="ARBA00022578"/>
    </source>
</evidence>
<dbReference type="GO" id="GO:0006313">
    <property type="term" value="P:DNA transposition"/>
    <property type="evidence" value="ECO:0007669"/>
    <property type="project" value="UniProtKB-UniRule"/>
</dbReference>
<name>A0A0P0ESN4_AZOBR</name>
<keyword evidence="3 6" id="KW-0815">Transposition</keyword>
<comment type="function">
    <text evidence="1 6">Required for the transposition of the insertion element.</text>
</comment>
<keyword evidence="5 6" id="KW-0233">DNA recombination</keyword>
<dbReference type="EMBL" id="CP032340">
    <property type="protein sequence ID" value="QCO11079.1"/>
    <property type="molecule type" value="Genomic_DNA"/>
</dbReference>
<organism evidence="7 8">
    <name type="scientific">Azospirillum brasilense</name>
    <dbReference type="NCBI Taxonomy" id="192"/>
    <lineage>
        <taxon>Bacteria</taxon>
        <taxon>Pseudomonadati</taxon>
        <taxon>Pseudomonadota</taxon>
        <taxon>Alphaproteobacteria</taxon>
        <taxon>Rhodospirillales</taxon>
        <taxon>Azospirillaceae</taxon>
        <taxon>Azospirillum</taxon>
    </lineage>
</organism>
<dbReference type="PANTHER" id="PTHR33217">
    <property type="entry name" value="TRANSPOSASE FOR INSERTION SEQUENCE ELEMENT IS1081"/>
    <property type="match status" value="1"/>
</dbReference>
<evidence type="ECO:0000313" key="7">
    <source>
        <dbReference type="EMBL" id="QCO11079.1"/>
    </source>
</evidence>
<dbReference type="GO" id="GO:0003677">
    <property type="term" value="F:DNA binding"/>
    <property type="evidence" value="ECO:0007669"/>
    <property type="project" value="UniProtKB-UniRule"/>
</dbReference>
<evidence type="ECO:0000256" key="5">
    <source>
        <dbReference type="ARBA" id="ARBA00023172"/>
    </source>
</evidence>
<evidence type="ECO:0000313" key="8">
    <source>
        <dbReference type="Proteomes" id="UP000298774"/>
    </source>
</evidence>
<evidence type="ECO:0000256" key="4">
    <source>
        <dbReference type="ARBA" id="ARBA00023125"/>
    </source>
</evidence>
<keyword evidence="6" id="KW-0814">Transposable element</keyword>
<evidence type="ECO:0000256" key="1">
    <source>
        <dbReference type="ARBA" id="ARBA00002190"/>
    </source>
</evidence>
<keyword evidence="4 6" id="KW-0238">DNA-binding</keyword>
<protein>
    <recommendedName>
        <fullName evidence="6">Mutator family transposase</fullName>
    </recommendedName>
</protein>
<accession>A0A0P0ESN4</accession>
<geneLocation type="plasmid" evidence="7 8">
    <name>p1</name>
</geneLocation>
<dbReference type="KEGG" id="abf:AMK58_18500"/>
<keyword evidence="7" id="KW-0614">Plasmid</keyword>
<dbReference type="AlphaFoldDB" id="A0A0P0ESN4"/>
<dbReference type="Proteomes" id="UP000298774">
    <property type="component" value="Plasmid p1"/>
</dbReference>
<dbReference type="PANTHER" id="PTHR33217:SF7">
    <property type="entry name" value="TRANSPOSASE FOR INSERTION SEQUENCE ELEMENT IS1081"/>
    <property type="match status" value="1"/>
</dbReference>
<proteinExistence type="inferred from homology"/>